<accession>A0ABS5RDN7</accession>
<proteinExistence type="predicted"/>
<organism evidence="1 2">
    <name type="scientific">Mycolicibacter acidiphilus</name>
    <dbReference type="NCBI Taxonomy" id="2835306"/>
    <lineage>
        <taxon>Bacteria</taxon>
        <taxon>Bacillati</taxon>
        <taxon>Actinomycetota</taxon>
        <taxon>Actinomycetes</taxon>
        <taxon>Mycobacteriales</taxon>
        <taxon>Mycobacteriaceae</taxon>
        <taxon>Mycolicibacter</taxon>
    </lineage>
</organism>
<keyword evidence="2" id="KW-1185">Reference proteome</keyword>
<dbReference type="Proteomes" id="UP001519535">
    <property type="component" value="Unassembled WGS sequence"/>
</dbReference>
<evidence type="ECO:0000313" key="1">
    <source>
        <dbReference type="EMBL" id="MBS9532402.1"/>
    </source>
</evidence>
<protein>
    <submittedName>
        <fullName evidence="1">Uncharacterized protein</fullName>
    </submittedName>
</protein>
<evidence type="ECO:0000313" key="2">
    <source>
        <dbReference type="Proteomes" id="UP001519535"/>
    </source>
</evidence>
<reference evidence="1 2" key="1">
    <citation type="submission" date="2021-05" db="EMBL/GenBank/DDBJ databases">
        <title>Mycobacterium acidophilum sp. nov., an extremely acid-tolerant member of the genus Mycobacterium.</title>
        <authorList>
            <person name="Xia J."/>
        </authorList>
    </citation>
    <scope>NUCLEOTIDE SEQUENCE [LARGE SCALE GENOMIC DNA]</scope>
    <source>
        <strain evidence="1 2">M1</strain>
    </source>
</reference>
<comment type="caution">
    <text evidence="1">The sequence shown here is derived from an EMBL/GenBank/DDBJ whole genome shotgun (WGS) entry which is preliminary data.</text>
</comment>
<gene>
    <name evidence="1" type="ORF">KIH27_02225</name>
</gene>
<name>A0ABS5RDN7_9MYCO</name>
<sequence length="171" mass="18673">MTKTITITPVTEPLWVKGSESGNPGFAYAQCDGDTVFAATMAKANESSRSVTYVEIPPLFPADANRLLAELAPILTEASEEGWGDRLDDDNLDDQAEKIIDRYRGCDRAELISATVEPALMNATITAETTDAELDAIIERVAADARAESYGYYDLEEVAYAQRDRLRAESA</sequence>
<dbReference type="EMBL" id="JAHCLR010000003">
    <property type="protein sequence ID" value="MBS9532402.1"/>
    <property type="molecule type" value="Genomic_DNA"/>
</dbReference>
<dbReference type="RefSeq" id="WP_214091290.1">
    <property type="nucleotide sequence ID" value="NZ_JAHCLR010000003.1"/>
</dbReference>